<gene>
    <name evidence="1" type="ORF">JCM19240_4842</name>
</gene>
<evidence type="ECO:0000313" key="1">
    <source>
        <dbReference type="EMBL" id="GAL35907.1"/>
    </source>
</evidence>
<evidence type="ECO:0000313" key="2">
    <source>
        <dbReference type="Proteomes" id="UP000029224"/>
    </source>
</evidence>
<protein>
    <submittedName>
        <fullName evidence="1">Uncharacterized protein</fullName>
    </submittedName>
</protein>
<proteinExistence type="predicted"/>
<dbReference type="AlphaFoldDB" id="A0A090TYG4"/>
<organism evidence="1 2">
    <name type="scientific">Vibrio maritimus</name>
    <dbReference type="NCBI Taxonomy" id="990268"/>
    <lineage>
        <taxon>Bacteria</taxon>
        <taxon>Pseudomonadati</taxon>
        <taxon>Pseudomonadota</taxon>
        <taxon>Gammaproteobacteria</taxon>
        <taxon>Vibrionales</taxon>
        <taxon>Vibrionaceae</taxon>
        <taxon>Vibrio</taxon>
    </lineage>
</organism>
<comment type="caution">
    <text evidence="1">The sequence shown here is derived from an EMBL/GenBank/DDBJ whole genome shotgun (WGS) entry which is preliminary data.</text>
</comment>
<dbReference type="EMBL" id="BBMT01000008">
    <property type="protein sequence ID" value="GAL35907.1"/>
    <property type="molecule type" value="Genomic_DNA"/>
</dbReference>
<sequence>MLTNDAFFWKCVAEPVFSIIKMNIGALGSSRQLVERGIST</sequence>
<dbReference type="Proteomes" id="UP000029224">
    <property type="component" value="Unassembled WGS sequence"/>
</dbReference>
<name>A0A090TYG4_9VIBR</name>
<reference evidence="1 2" key="2">
    <citation type="submission" date="2014-09" db="EMBL/GenBank/DDBJ databases">
        <authorList>
            <consortium name="NBRP consortium"/>
            <person name="Sawabe T."/>
            <person name="Meirelles P."/>
            <person name="Nakanishi M."/>
            <person name="Sayaka M."/>
            <person name="Hattori M."/>
            <person name="Ohkuma M."/>
        </authorList>
    </citation>
    <scope>NUCLEOTIDE SEQUENCE [LARGE SCALE GENOMIC DNA]</scope>
    <source>
        <strain evidence="1 2">JCM 19240</strain>
    </source>
</reference>
<keyword evidence="2" id="KW-1185">Reference proteome</keyword>
<accession>A0A090TYG4</accession>
<reference evidence="1 2" key="1">
    <citation type="submission" date="2014-09" db="EMBL/GenBank/DDBJ databases">
        <title>Vibrio maritimus JCM 19240. (C210) whole genome shotgun sequence.</title>
        <authorList>
            <person name="Sawabe T."/>
            <person name="Meirelles P."/>
            <person name="Nakanishi M."/>
            <person name="Sayaka M."/>
            <person name="Hattori M."/>
            <person name="Ohkuma M."/>
        </authorList>
    </citation>
    <scope>NUCLEOTIDE SEQUENCE [LARGE SCALE GENOMIC DNA]</scope>
    <source>
        <strain evidence="1 2">JCM 19240</strain>
    </source>
</reference>